<evidence type="ECO:0000313" key="16">
    <source>
        <dbReference type="Proteomes" id="UP000785171"/>
    </source>
</evidence>
<evidence type="ECO:0000256" key="11">
    <source>
        <dbReference type="ARBA" id="ARBA00039895"/>
    </source>
</evidence>
<evidence type="ECO:0000256" key="2">
    <source>
        <dbReference type="ARBA" id="ARBA00001913"/>
    </source>
</evidence>
<reference evidence="14" key="1">
    <citation type="journal article" date="2015" name="Genom Data">
        <title>Genome sequences of six Phytophthora species associated with forests in New Zealand.</title>
        <authorList>
            <person name="Studholme D.J."/>
            <person name="McDougal R.L."/>
            <person name="Sambles C."/>
            <person name="Hansen E."/>
            <person name="Hardy G."/>
            <person name="Grant M."/>
            <person name="Ganley R.J."/>
            <person name="Williams N.M."/>
        </authorList>
    </citation>
    <scope>NUCLEOTIDE SEQUENCE</scope>
    <source>
        <strain evidence="14">NZFS 2646</strain>
        <strain evidence="15">NZFS 3630</strain>
    </source>
</reference>
<dbReference type="InterPro" id="IPR004898">
    <property type="entry name" value="Pectate_lyase_PlyH/PlyE-like"/>
</dbReference>
<evidence type="ECO:0000256" key="10">
    <source>
        <dbReference type="ARBA" id="ARBA00025679"/>
    </source>
</evidence>
<dbReference type="GO" id="GO:0030570">
    <property type="term" value="F:pectate lyase activity"/>
    <property type="evidence" value="ECO:0007669"/>
    <property type="project" value="UniProtKB-EC"/>
</dbReference>
<evidence type="ECO:0000256" key="12">
    <source>
        <dbReference type="SAM" id="MobiDB-lite"/>
    </source>
</evidence>
<keyword evidence="7 13" id="KW-0732">Signal</keyword>
<evidence type="ECO:0000256" key="6">
    <source>
        <dbReference type="ARBA" id="ARBA00022525"/>
    </source>
</evidence>
<keyword evidence="8" id="KW-0106">Calcium</keyword>
<organism evidence="14 16">
    <name type="scientific">Phytophthora kernoviae</name>
    <dbReference type="NCBI Taxonomy" id="325452"/>
    <lineage>
        <taxon>Eukaryota</taxon>
        <taxon>Sar</taxon>
        <taxon>Stramenopiles</taxon>
        <taxon>Oomycota</taxon>
        <taxon>Peronosporomycetes</taxon>
        <taxon>Peronosporales</taxon>
        <taxon>Peronosporaceae</taxon>
        <taxon>Phytophthora</taxon>
    </lineage>
</organism>
<dbReference type="SUPFAM" id="SSF51126">
    <property type="entry name" value="Pectin lyase-like"/>
    <property type="match status" value="1"/>
</dbReference>
<dbReference type="PANTHER" id="PTHR33407:SF9">
    <property type="entry name" value="PECTATE LYASE F-RELATED"/>
    <property type="match status" value="1"/>
</dbReference>
<name>A0A8T0LTK8_9STRA</name>
<dbReference type="Pfam" id="PF03211">
    <property type="entry name" value="Pectate_lyase"/>
    <property type="match status" value="1"/>
</dbReference>
<dbReference type="PANTHER" id="PTHR33407">
    <property type="entry name" value="PECTATE LYASE F-RELATED"/>
    <property type="match status" value="1"/>
</dbReference>
<feature type="compositionally biased region" description="Basic and acidic residues" evidence="12">
    <location>
        <begin position="283"/>
        <end position="293"/>
    </location>
</feature>
<evidence type="ECO:0000256" key="4">
    <source>
        <dbReference type="ARBA" id="ARBA00006463"/>
    </source>
</evidence>
<evidence type="ECO:0000256" key="7">
    <source>
        <dbReference type="ARBA" id="ARBA00022729"/>
    </source>
</evidence>
<dbReference type="GO" id="GO:0045490">
    <property type="term" value="P:pectin catabolic process"/>
    <property type="evidence" value="ECO:0007669"/>
    <property type="project" value="TreeGrafter"/>
</dbReference>
<dbReference type="EC" id="4.2.2.2" evidence="5"/>
<evidence type="ECO:0000256" key="13">
    <source>
        <dbReference type="SAM" id="SignalP"/>
    </source>
</evidence>
<evidence type="ECO:0000256" key="3">
    <source>
        <dbReference type="ARBA" id="ARBA00004613"/>
    </source>
</evidence>
<comment type="subcellular location">
    <subcellularLocation>
        <location evidence="3">Secreted</location>
    </subcellularLocation>
</comment>
<evidence type="ECO:0000256" key="5">
    <source>
        <dbReference type="ARBA" id="ARBA00012272"/>
    </source>
</evidence>
<evidence type="ECO:0000256" key="1">
    <source>
        <dbReference type="ARBA" id="ARBA00000695"/>
    </source>
</evidence>
<comment type="cofactor">
    <cofactor evidence="2">
        <name>Ca(2+)</name>
        <dbReference type="ChEBI" id="CHEBI:29108"/>
    </cofactor>
</comment>
<keyword evidence="9" id="KW-0456">Lyase</keyword>
<comment type="catalytic activity">
    <reaction evidence="1">
        <text>Eliminative cleavage of (1-&gt;4)-alpha-D-galacturonan to give oligosaccharides with 4-deoxy-alpha-D-galact-4-enuronosyl groups at their non-reducing ends.</text>
        <dbReference type="EC" id="4.2.2.2"/>
    </reaction>
</comment>
<keyword evidence="6" id="KW-0964">Secreted</keyword>
<dbReference type="EMBL" id="JPWV03000211">
    <property type="protein sequence ID" value="KAG2521132.1"/>
    <property type="molecule type" value="Genomic_DNA"/>
</dbReference>
<feature type="region of interest" description="Disordered" evidence="12">
    <location>
        <begin position="174"/>
        <end position="300"/>
    </location>
</feature>
<dbReference type="InterPro" id="IPR011050">
    <property type="entry name" value="Pectin_lyase_fold/virulence"/>
</dbReference>
<feature type="chain" id="PRO_5035909405" description="Probable pectate lyase F" evidence="13">
    <location>
        <begin position="22"/>
        <end position="300"/>
    </location>
</feature>
<feature type="compositionally biased region" description="Low complexity" evidence="12">
    <location>
        <begin position="177"/>
        <end position="215"/>
    </location>
</feature>
<dbReference type="AlphaFoldDB" id="A0A8T0LTK8"/>
<evidence type="ECO:0000256" key="8">
    <source>
        <dbReference type="ARBA" id="ARBA00022837"/>
    </source>
</evidence>
<comment type="similarity">
    <text evidence="4">Belongs to the polysaccharide lyase 3 family.</text>
</comment>
<comment type="caution">
    <text evidence="14">The sequence shown here is derived from an EMBL/GenBank/DDBJ whole genome shotgun (WGS) entry which is preliminary data.</text>
</comment>
<evidence type="ECO:0000313" key="14">
    <source>
        <dbReference type="EMBL" id="KAG2521132.1"/>
    </source>
</evidence>
<comment type="function">
    <text evidence="10">Pectinolytic enzyme consist of four classes of enzymes: pectin lyase, polygalacturonase, pectin methylesterase and rhamnogalacturonase. Among pectinolytic enzymes, pectin lyase is the most important in depolymerization of pectin, since it cleaves internal glycosidic bonds of highly methylated pectins. Favors pectate, the anion, over pectin, the methyl ester.</text>
</comment>
<sequence>MVKIFTVAATFAVMAAATTSAASVPDGTWPTSTGSVQYSEAYTVKAGEIFDGKMQTFERSDVTCEGQTESGKDTAVFLVEAGGTLKNAIIGKNQMEGVHCDDSDCTIENVCIVTVNENNGDEATLSNIYIKADDDGYTVCAWSQATDGGEPTELGDGIKDPLCQYSESDIHVNGDVSTATSTSSNSTSTSSASTTVPTVSSSSGSAPSNATTSTTQDDEATNAPVSSSDDETQSALVSSSDSDNETTQETTSTPSVSSADSNDDNEDDKKKSSDKDSDEEKESSDNKEEEKGADNGSDDD</sequence>
<feature type="compositionally biased region" description="Polar residues" evidence="12">
    <location>
        <begin position="223"/>
        <end position="259"/>
    </location>
</feature>
<proteinExistence type="inferred from homology"/>
<evidence type="ECO:0000313" key="15">
    <source>
        <dbReference type="EMBL" id="KAG2522237.1"/>
    </source>
</evidence>
<feature type="signal peptide" evidence="13">
    <location>
        <begin position="1"/>
        <end position="21"/>
    </location>
</feature>
<dbReference type="EMBL" id="JPWU03000219">
    <property type="protein sequence ID" value="KAG2522237.1"/>
    <property type="molecule type" value="Genomic_DNA"/>
</dbReference>
<dbReference type="InterPro" id="IPR012334">
    <property type="entry name" value="Pectin_lyas_fold"/>
</dbReference>
<gene>
    <name evidence="14" type="ORF">JM16_006383</name>
    <name evidence="15" type="ORF">JM18_006237</name>
</gene>
<dbReference type="GO" id="GO:0005576">
    <property type="term" value="C:extracellular region"/>
    <property type="evidence" value="ECO:0007669"/>
    <property type="project" value="UniProtKB-SubCell"/>
</dbReference>
<evidence type="ECO:0000256" key="9">
    <source>
        <dbReference type="ARBA" id="ARBA00023239"/>
    </source>
</evidence>
<dbReference type="Gene3D" id="2.160.20.10">
    <property type="entry name" value="Single-stranded right-handed beta-helix, Pectin lyase-like"/>
    <property type="match status" value="2"/>
</dbReference>
<dbReference type="Proteomes" id="UP000792063">
    <property type="component" value="Unassembled WGS sequence"/>
</dbReference>
<protein>
    <recommendedName>
        <fullName evidence="11">Probable pectate lyase F</fullName>
        <ecNumber evidence="5">4.2.2.2</ecNumber>
    </recommendedName>
</protein>
<dbReference type="Proteomes" id="UP000785171">
    <property type="component" value="Unassembled WGS sequence"/>
</dbReference>
<reference evidence="14" key="2">
    <citation type="submission" date="2020-06" db="EMBL/GenBank/DDBJ databases">
        <authorList>
            <person name="Studholme D.J."/>
        </authorList>
    </citation>
    <scope>NUCLEOTIDE SEQUENCE</scope>
    <source>
        <strain evidence="14">NZFS 2646</strain>
        <strain evidence="15">NZFS 3630</strain>
    </source>
</reference>
<accession>A0A8T0LTK8</accession>